<dbReference type="GeneID" id="68665123"/>
<gene>
    <name evidence="1" type="primary">orf118D</name>
</gene>
<sequence length="118" mass="12768">METGLPSTLHPPPCLPLPSTLACRPIRIYHPPTLPPSTHPSGSSLRSILGIRNQIAAWRTTIKYQPHRSEEGSGDDGESIVARSLFLPTPLPPGSISAYIHTRKNSGPPGSLINSWLF</sequence>
<keyword evidence="1" id="KW-0496">Mitochondrion</keyword>
<dbReference type="AlphaFoldDB" id="A0A8K1MH98"/>
<geneLocation type="mitochondrion" evidence="1"/>
<accession>A0A8K1MH98</accession>
<dbReference type="RefSeq" id="YP_010218800.1">
    <property type="nucleotide sequence ID" value="NC_058917.1"/>
</dbReference>
<dbReference type="EMBL" id="MW538937">
    <property type="protein sequence ID" value="UBU98461.1"/>
    <property type="molecule type" value="Genomic_DNA"/>
</dbReference>
<proteinExistence type="predicted"/>
<name>A0A8K1MH98_9PEZI</name>
<organism evidence="1">
    <name type="scientific">Morchella brunnea</name>
    <dbReference type="NCBI Taxonomy" id="1174671"/>
    <lineage>
        <taxon>Eukaryota</taxon>
        <taxon>Fungi</taxon>
        <taxon>Dikarya</taxon>
        <taxon>Ascomycota</taxon>
        <taxon>Pezizomycotina</taxon>
        <taxon>Pezizomycetes</taxon>
        <taxon>Pezizales</taxon>
        <taxon>Morchellaceae</taxon>
        <taxon>Morchella</taxon>
    </lineage>
</organism>
<evidence type="ECO:0000313" key="1">
    <source>
        <dbReference type="EMBL" id="UBU98461.1"/>
    </source>
</evidence>
<reference evidence="1" key="1">
    <citation type="submission" date="2021-01" db="EMBL/GenBank/DDBJ databases">
        <authorList>
            <person name="Sun H.-H."/>
            <person name="Zhang S."/>
            <person name="Zhang Y.-J."/>
        </authorList>
    </citation>
    <scope>NUCLEOTIDE SEQUENCE</scope>
    <source>
        <strain evidence="1">CMM1</strain>
    </source>
</reference>
<protein>
    <submittedName>
        <fullName evidence="1">Uncharacterized protein</fullName>
    </submittedName>
</protein>